<evidence type="ECO:0000313" key="2">
    <source>
        <dbReference type="Proteomes" id="UP000655225"/>
    </source>
</evidence>
<accession>A0A834YSI0</accession>
<dbReference type="PANTHER" id="PTHR23135">
    <property type="entry name" value="MUR LIGASE FAMILY MEMBER"/>
    <property type="match status" value="1"/>
</dbReference>
<dbReference type="OrthoDB" id="9909019at2759"/>
<protein>
    <submittedName>
        <fullName evidence="1">Uncharacterized protein</fullName>
    </submittedName>
</protein>
<comment type="caution">
    <text evidence="1">The sequence shown here is derived from an EMBL/GenBank/DDBJ whole genome shotgun (WGS) entry which is preliminary data.</text>
</comment>
<keyword evidence="2" id="KW-1185">Reference proteome</keyword>
<dbReference type="PANTHER" id="PTHR23135:SF4">
    <property type="entry name" value="UDP-N-ACETYLMURAMOYL-L-ALANYL-D-GLUTAMATE--2,6-DIAMINOPIMELATE LIGASE MURE HOMOLOG, CHLOROPLASTIC"/>
    <property type="match status" value="1"/>
</dbReference>
<name>A0A834YSI0_TETSI</name>
<dbReference type="SUPFAM" id="SSF53244">
    <property type="entry name" value="MurD-like peptide ligases, peptide-binding domain"/>
    <property type="match status" value="1"/>
</dbReference>
<dbReference type="EMBL" id="JABCRI010000014">
    <property type="protein sequence ID" value="KAF8394749.1"/>
    <property type="molecule type" value="Genomic_DNA"/>
</dbReference>
<gene>
    <name evidence="1" type="ORF">HHK36_020966</name>
</gene>
<dbReference type="GO" id="GO:0016881">
    <property type="term" value="F:acid-amino acid ligase activity"/>
    <property type="evidence" value="ECO:0007669"/>
    <property type="project" value="InterPro"/>
</dbReference>
<proteinExistence type="predicted"/>
<dbReference type="AlphaFoldDB" id="A0A834YSI0"/>
<dbReference type="InterPro" id="IPR036615">
    <property type="entry name" value="Mur_ligase_C_dom_sf"/>
</dbReference>
<dbReference type="PROSITE" id="PS50216">
    <property type="entry name" value="DHHC"/>
    <property type="match status" value="1"/>
</dbReference>
<reference evidence="1 2" key="1">
    <citation type="submission" date="2020-04" db="EMBL/GenBank/DDBJ databases">
        <title>Plant Genome Project.</title>
        <authorList>
            <person name="Zhang R.-G."/>
        </authorList>
    </citation>
    <scope>NUCLEOTIDE SEQUENCE [LARGE SCALE GENOMIC DNA]</scope>
    <source>
        <strain evidence="1">YNK0</strain>
        <tissue evidence="1">Leaf</tissue>
    </source>
</reference>
<organism evidence="1 2">
    <name type="scientific">Tetracentron sinense</name>
    <name type="common">Spur-leaf</name>
    <dbReference type="NCBI Taxonomy" id="13715"/>
    <lineage>
        <taxon>Eukaryota</taxon>
        <taxon>Viridiplantae</taxon>
        <taxon>Streptophyta</taxon>
        <taxon>Embryophyta</taxon>
        <taxon>Tracheophyta</taxon>
        <taxon>Spermatophyta</taxon>
        <taxon>Magnoliopsida</taxon>
        <taxon>Trochodendrales</taxon>
        <taxon>Trochodendraceae</taxon>
        <taxon>Tetracentron</taxon>
    </lineage>
</organism>
<evidence type="ECO:0000313" key="1">
    <source>
        <dbReference type="EMBL" id="KAF8394749.1"/>
    </source>
</evidence>
<dbReference type="Proteomes" id="UP000655225">
    <property type="component" value="Unassembled WGS sequence"/>
</dbReference>
<dbReference type="Gene3D" id="3.90.190.20">
    <property type="entry name" value="Mur ligase, C-terminal domain"/>
    <property type="match status" value="1"/>
</dbReference>
<sequence length="221" mass="25609">MRSKDKTLAEIYHMVLVEHWSFYDEIQDLKGSEFLIFNGHIVSEGVDGVPNRCELIDEEQAFGVIAEYAHTPDALNRLLDFVKKHSKQYCRSCNRCVDGFDYHCKCFADSKGIRASDGDKTPYRVPKRNSCYTVFLVLRNGVQFSTLRHLFFFHMVLIRKGMRTYDYILAMKEVNQSLEVEPFKELDFYSDESDSPEKPTFISNFASLGAFAQLDLLYTCL</sequence>